<dbReference type="PIRSF" id="PIRSF038959">
    <property type="entry name" value="SdpI"/>
    <property type="match status" value="1"/>
</dbReference>
<evidence type="ECO:0000313" key="3">
    <source>
        <dbReference type="EMBL" id="SFZ70126.1"/>
    </source>
</evidence>
<dbReference type="AlphaFoldDB" id="A0A1K2H344"/>
<reference evidence="3 4" key="1">
    <citation type="submission" date="2016-11" db="EMBL/GenBank/DDBJ databases">
        <authorList>
            <person name="Jaros S."/>
            <person name="Januszkiewicz K."/>
            <person name="Wedrychowicz H."/>
        </authorList>
    </citation>
    <scope>NUCLEOTIDE SEQUENCE [LARGE SCALE GENOMIC DNA]</scope>
    <source>
        <strain evidence="3 4">DSM 22330</strain>
    </source>
</reference>
<dbReference type="STRING" id="1122154.SAMN02746068_00075"/>
<dbReference type="PANTHER" id="PTHR37810">
    <property type="entry name" value="IMMUNITY PROTEIN SDPI"/>
    <property type="match status" value="1"/>
</dbReference>
<feature type="transmembrane region" description="Helical" evidence="1">
    <location>
        <begin position="49"/>
        <end position="70"/>
    </location>
</feature>
<evidence type="ECO:0000259" key="2">
    <source>
        <dbReference type="Pfam" id="PF07853"/>
    </source>
</evidence>
<name>A0A1K2H344_9LACT</name>
<feature type="transmembrane region" description="Helical" evidence="1">
    <location>
        <begin position="157"/>
        <end position="178"/>
    </location>
</feature>
<dbReference type="Pfam" id="PF07853">
    <property type="entry name" value="DUF1648"/>
    <property type="match status" value="1"/>
</dbReference>
<sequence>MKLKKLLLPTVVGLLPILMGVAVYSKLPEKMPIHWGLDGEPNGFATKWVGILILPLIMVVVNLIVQLSLETAPKTNLKLGKLMLWLLPIMSVIFQILILSQALGYHVEIGLITMVIIGIVLIMLGNYIPKTSQNRVAGFRFPMTMRNPDNWQKTNRLGGMMLVISGILMITGGIISIWYPMVVVLTFIVIFVLIVLVPLGYSIRLAHQS</sequence>
<organism evidence="3 4">
    <name type="scientific">Pseudolactococcus chungangensis CAU 28 = DSM 22330</name>
    <dbReference type="NCBI Taxonomy" id="1122154"/>
    <lineage>
        <taxon>Bacteria</taxon>
        <taxon>Bacillati</taxon>
        <taxon>Bacillota</taxon>
        <taxon>Bacilli</taxon>
        <taxon>Lactobacillales</taxon>
        <taxon>Streptococcaceae</taxon>
        <taxon>Pseudolactococcus</taxon>
    </lineage>
</organism>
<keyword evidence="1" id="KW-0472">Membrane</keyword>
<proteinExistence type="predicted"/>
<gene>
    <name evidence="3" type="ORF">SAMN02746068_00075</name>
</gene>
<keyword evidence="1" id="KW-1133">Transmembrane helix</keyword>
<feature type="transmembrane region" description="Helical" evidence="1">
    <location>
        <begin position="184"/>
        <end position="203"/>
    </location>
</feature>
<dbReference type="OrthoDB" id="9808690at2"/>
<accession>A0A1K2H344</accession>
<dbReference type="PANTHER" id="PTHR37810:SF5">
    <property type="entry name" value="IMMUNITY PROTEIN SDPI"/>
    <property type="match status" value="1"/>
</dbReference>
<dbReference type="InterPro" id="IPR026272">
    <property type="entry name" value="SdpI"/>
</dbReference>
<dbReference type="Proteomes" id="UP000185655">
    <property type="component" value="Unassembled WGS sequence"/>
</dbReference>
<evidence type="ECO:0000256" key="1">
    <source>
        <dbReference type="SAM" id="Phobius"/>
    </source>
</evidence>
<feature type="transmembrane region" description="Helical" evidence="1">
    <location>
        <begin position="109"/>
        <end position="128"/>
    </location>
</feature>
<feature type="transmembrane region" description="Helical" evidence="1">
    <location>
        <begin position="82"/>
        <end position="103"/>
    </location>
</feature>
<keyword evidence="1" id="KW-0812">Transmembrane</keyword>
<dbReference type="EMBL" id="FPKS01000001">
    <property type="protein sequence ID" value="SFZ70126.1"/>
    <property type="molecule type" value="Genomic_DNA"/>
</dbReference>
<dbReference type="RefSeq" id="WP_031365734.1">
    <property type="nucleotide sequence ID" value="NZ_FPKS01000001.1"/>
</dbReference>
<feature type="domain" description="DUF1648" evidence="2">
    <location>
        <begin position="13"/>
        <end position="59"/>
    </location>
</feature>
<dbReference type="InterPro" id="IPR012867">
    <property type="entry name" value="DUF1648"/>
</dbReference>
<dbReference type="GO" id="GO:0009636">
    <property type="term" value="P:response to toxic substance"/>
    <property type="evidence" value="ECO:0007669"/>
    <property type="project" value="TreeGrafter"/>
</dbReference>
<protein>
    <submittedName>
        <fullName evidence="3">Uncharacterized membrane protein</fullName>
    </submittedName>
</protein>
<dbReference type="InterPro" id="IPR025962">
    <property type="entry name" value="SdpI/YhfL"/>
</dbReference>
<dbReference type="Pfam" id="PF13630">
    <property type="entry name" value="SdpI"/>
    <property type="match status" value="1"/>
</dbReference>
<evidence type="ECO:0000313" key="4">
    <source>
        <dbReference type="Proteomes" id="UP000185655"/>
    </source>
</evidence>